<organism evidence="2 3">
    <name type="scientific">Kineococcus xinjiangensis</name>
    <dbReference type="NCBI Taxonomy" id="512762"/>
    <lineage>
        <taxon>Bacteria</taxon>
        <taxon>Bacillati</taxon>
        <taxon>Actinomycetota</taxon>
        <taxon>Actinomycetes</taxon>
        <taxon>Kineosporiales</taxon>
        <taxon>Kineosporiaceae</taxon>
        <taxon>Kineococcus</taxon>
    </lineage>
</organism>
<sequence>MRTMSLVRPSRSLEVPRPARCAALITVGQDVEKRTVSGADRRRFREMLHLELEVLRKQVVAGRLAGSEPCAGIEVELHLVDEDMQPAMVNEQVLERLADPRFQTELGAFNIELNGQPHRLADDGLPALHEDLAAALAKAEEAAVAVGARVAPVGILPTVLPEHYEGDWRSDKARYAALDEAIAAARGEDMELRIEGPVSGERLELHLPTIGPESAGTSVQLHQQVAPEEFPRRWNAAQAVAGVQVALAANSPFLFGRHLWAETRIELFTQSTDTRSAELRNQGVRPRVFFGDGWIGNVLDLFEEDVRYFPSLLPVLEQDDALEALDAGRAPELPALRLHTGTIYRWNRPVYDVAGEEAHLRVENRVLPAGPTSVDVVADAAFFHGVVRALAEASDPVEERLLFTDAHRSFLDCARLGLGAQASWPGVGRVPVGRLVLDVLLPLADEGLQHWGVPREIRDRYLEVIAGRARSGRNGAVWQVEAVHALQESGCDRREALAGMLREYLQRRRSDQPVHEWEPLAPRP</sequence>
<dbReference type="Proteomes" id="UP000239485">
    <property type="component" value="Unassembled WGS sequence"/>
</dbReference>
<dbReference type="InterPro" id="IPR050141">
    <property type="entry name" value="GCL_type2/YbdK_subfam"/>
</dbReference>
<dbReference type="GO" id="GO:0042398">
    <property type="term" value="P:modified amino acid biosynthetic process"/>
    <property type="evidence" value="ECO:0007669"/>
    <property type="project" value="InterPro"/>
</dbReference>
<evidence type="ECO:0000313" key="3">
    <source>
        <dbReference type="Proteomes" id="UP000239485"/>
    </source>
</evidence>
<dbReference type="PANTHER" id="PTHR36510">
    <property type="entry name" value="GLUTAMATE--CYSTEINE LIGASE 2-RELATED"/>
    <property type="match status" value="1"/>
</dbReference>
<dbReference type="PIRSF" id="PIRSF012666">
    <property type="entry name" value="UCP012666"/>
    <property type="match status" value="1"/>
</dbReference>
<keyword evidence="3" id="KW-1185">Reference proteome</keyword>
<dbReference type="InterPro" id="IPR016602">
    <property type="entry name" value="UCP012666"/>
</dbReference>
<reference evidence="2 3" key="1">
    <citation type="submission" date="2018-02" db="EMBL/GenBank/DDBJ databases">
        <title>Genomic Encyclopedia of Archaeal and Bacterial Type Strains, Phase II (KMG-II): from individual species to whole genera.</title>
        <authorList>
            <person name="Goeker M."/>
        </authorList>
    </citation>
    <scope>NUCLEOTIDE SEQUENCE [LARGE SCALE GENOMIC DNA]</scope>
    <source>
        <strain evidence="2 3">DSM 22857</strain>
    </source>
</reference>
<dbReference type="Gene3D" id="3.30.590.20">
    <property type="match status" value="1"/>
</dbReference>
<dbReference type="SUPFAM" id="SSF55931">
    <property type="entry name" value="Glutamine synthetase/guanido kinase"/>
    <property type="match status" value="1"/>
</dbReference>
<protein>
    <submittedName>
        <fullName evidence="2">Glutamate-cysteine ligase</fullName>
    </submittedName>
</protein>
<comment type="caution">
    <text evidence="2">The sequence shown here is derived from an EMBL/GenBank/DDBJ whole genome shotgun (WGS) entry which is preliminary data.</text>
</comment>
<name>A0A2S6ICE7_9ACTN</name>
<dbReference type="AlphaFoldDB" id="A0A2S6ICE7"/>
<comment type="catalytic activity">
    <reaction evidence="1">
        <text>L-cysteine + L-glutamate + ATP = gamma-L-glutamyl-L-cysteine + ADP + phosphate + H(+)</text>
        <dbReference type="Rhea" id="RHEA:13285"/>
        <dbReference type="ChEBI" id="CHEBI:15378"/>
        <dbReference type="ChEBI" id="CHEBI:29985"/>
        <dbReference type="ChEBI" id="CHEBI:30616"/>
        <dbReference type="ChEBI" id="CHEBI:35235"/>
        <dbReference type="ChEBI" id="CHEBI:43474"/>
        <dbReference type="ChEBI" id="CHEBI:58173"/>
        <dbReference type="ChEBI" id="CHEBI:456216"/>
        <dbReference type="EC" id="6.3.2.2"/>
    </reaction>
</comment>
<dbReference type="InterPro" id="IPR006336">
    <property type="entry name" value="GCS2"/>
</dbReference>
<dbReference type="InterPro" id="IPR014746">
    <property type="entry name" value="Gln_synth/guanido_kin_cat_dom"/>
</dbReference>
<accession>A0A2S6ICE7</accession>
<evidence type="ECO:0000313" key="2">
    <source>
        <dbReference type="EMBL" id="PPK90906.1"/>
    </source>
</evidence>
<dbReference type="GO" id="GO:0004357">
    <property type="term" value="F:glutamate-cysteine ligase activity"/>
    <property type="evidence" value="ECO:0007669"/>
    <property type="project" value="UniProtKB-EC"/>
</dbReference>
<proteinExistence type="predicted"/>
<keyword evidence="2" id="KW-0436">Ligase</keyword>
<dbReference type="Pfam" id="PF04107">
    <property type="entry name" value="GCS2"/>
    <property type="match status" value="1"/>
</dbReference>
<dbReference type="PANTHER" id="PTHR36510:SF3">
    <property type="entry name" value="CONSERVED PROTEIN"/>
    <property type="match status" value="1"/>
</dbReference>
<evidence type="ECO:0000256" key="1">
    <source>
        <dbReference type="ARBA" id="ARBA00048819"/>
    </source>
</evidence>
<dbReference type="EMBL" id="PTJD01000021">
    <property type="protein sequence ID" value="PPK90906.1"/>
    <property type="molecule type" value="Genomic_DNA"/>
</dbReference>
<gene>
    <name evidence="2" type="ORF">CLV92_12136</name>
</gene>